<accession>A0A8J5MW71</accession>
<dbReference type="AlphaFoldDB" id="A0A8J5MW71"/>
<proteinExistence type="predicted"/>
<protein>
    <submittedName>
        <fullName evidence="1">Uncharacterized protein</fullName>
    </submittedName>
</protein>
<name>A0A8J5MW71_HOMAM</name>
<evidence type="ECO:0000313" key="2">
    <source>
        <dbReference type="Proteomes" id="UP000747542"/>
    </source>
</evidence>
<reference evidence="1" key="1">
    <citation type="journal article" date="2021" name="Sci. Adv.">
        <title>The American lobster genome reveals insights on longevity, neural, and immune adaptations.</title>
        <authorList>
            <person name="Polinski J.M."/>
            <person name="Zimin A.V."/>
            <person name="Clark K.F."/>
            <person name="Kohn A.B."/>
            <person name="Sadowski N."/>
            <person name="Timp W."/>
            <person name="Ptitsyn A."/>
            <person name="Khanna P."/>
            <person name="Romanova D.Y."/>
            <person name="Williams P."/>
            <person name="Greenwood S.J."/>
            <person name="Moroz L.L."/>
            <person name="Walt D.R."/>
            <person name="Bodnar A.G."/>
        </authorList>
    </citation>
    <scope>NUCLEOTIDE SEQUENCE</scope>
    <source>
        <strain evidence="1">GMGI-L3</strain>
    </source>
</reference>
<comment type="caution">
    <text evidence="1">The sequence shown here is derived from an EMBL/GenBank/DDBJ whole genome shotgun (WGS) entry which is preliminary data.</text>
</comment>
<dbReference type="EMBL" id="JAHLQT010022185">
    <property type="protein sequence ID" value="KAG7166730.1"/>
    <property type="molecule type" value="Genomic_DNA"/>
</dbReference>
<dbReference type="Proteomes" id="UP000747542">
    <property type="component" value="Unassembled WGS sequence"/>
</dbReference>
<gene>
    <name evidence="1" type="ORF">Hamer_G010380</name>
</gene>
<organism evidence="1 2">
    <name type="scientific">Homarus americanus</name>
    <name type="common">American lobster</name>
    <dbReference type="NCBI Taxonomy" id="6706"/>
    <lineage>
        <taxon>Eukaryota</taxon>
        <taxon>Metazoa</taxon>
        <taxon>Ecdysozoa</taxon>
        <taxon>Arthropoda</taxon>
        <taxon>Crustacea</taxon>
        <taxon>Multicrustacea</taxon>
        <taxon>Malacostraca</taxon>
        <taxon>Eumalacostraca</taxon>
        <taxon>Eucarida</taxon>
        <taxon>Decapoda</taxon>
        <taxon>Pleocyemata</taxon>
        <taxon>Astacidea</taxon>
        <taxon>Nephropoidea</taxon>
        <taxon>Nephropidae</taxon>
        <taxon>Homarus</taxon>
    </lineage>
</organism>
<evidence type="ECO:0000313" key="1">
    <source>
        <dbReference type="EMBL" id="KAG7166730.1"/>
    </source>
</evidence>
<keyword evidence="2" id="KW-1185">Reference proteome</keyword>
<sequence length="145" mass="16687">MEKELLHIACRHHILEIVLEAAFTAVGDYRDLLELSIIFLGGIPPRGISFKASGGIHRARWIAKAIYSMKLWMFRAQFKLSPREEIGLKAVCDFIIKVYLKAWYLAPVPQLAPAQDLWLLKELQRYHNIHPKISAVTLKKFQGHL</sequence>